<accession>A0ABX2TMD0</accession>
<evidence type="ECO:0000313" key="8">
    <source>
        <dbReference type="EMBL" id="NYZ24453.1"/>
    </source>
</evidence>
<dbReference type="Gene3D" id="3.30.70.100">
    <property type="match status" value="1"/>
</dbReference>
<dbReference type="PROSITE" id="PS51160">
    <property type="entry name" value="ACYLPHOSPHATASE_3"/>
    <property type="match status" value="1"/>
</dbReference>
<dbReference type="EC" id="3.6.1.7" evidence="2 4"/>
<name>A0ABX2TMD0_9PROT</name>
<evidence type="ECO:0000313" key="9">
    <source>
        <dbReference type="Proteomes" id="UP000584642"/>
    </source>
</evidence>
<dbReference type="InterPro" id="IPR001792">
    <property type="entry name" value="Acylphosphatase-like_dom"/>
</dbReference>
<reference evidence="8 9" key="1">
    <citation type="submission" date="2020-05" db="EMBL/GenBank/DDBJ databases">
        <title>Azospirillum oleiclasticum sp. nov, a nitrogen-fixing and heavy crude oil-emulsifying bacterium isolated from the crude oil of Yumen Oilfield.</title>
        <authorList>
            <person name="Wu D."/>
            <person name="Cai M."/>
            <person name="Zhang X."/>
        </authorList>
    </citation>
    <scope>NUCLEOTIDE SEQUENCE [LARGE SCALE GENOMIC DNA]</scope>
    <source>
        <strain evidence="8 9">ROY-1-1-2</strain>
    </source>
</reference>
<evidence type="ECO:0000256" key="5">
    <source>
        <dbReference type="RuleBase" id="RU004168"/>
    </source>
</evidence>
<dbReference type="EMBL" id="JABFDB010000040">
    <property type="protein sequence ID" value="NYZ24453.1"/>
    <property type="molecule type" value="Genomic_DNA"/>
</dbReference>
<dbReference type="RefSeq" id="WP_180286226.1">
    <property type="nucleotide sequence ID" value="NZ_JABFDB010000040.1"/>
</dbReference>
<dbReference type="Proteomes" id="UP000584642">
    <property type="component" value="Unassembled WGS sequence"/>
</dbReference>
<evidence type="ECO:0000256" key="6">
    <source>
        <dbReference type="SAM" id="MobiDB-lite"/>
    </source>
</evidence>
<dbReference type="InterPro" id="IPR017968">
    <property type="entry name" value="Acylphosphatase_CS"/>
</dbReference>
<dbReference type="PANTHER" id="PTHR47268">
    <property type="entry name" value="ACYLPHOSPHATASE"/>
    <property type="match status" value="1"/>
</dbReference>
<organism evidence="8 9">
    <name type="scientific">Azospirillum oleiclasticum</name>
    <dbReference type="NCBI Taxonomy" id="2735135"/>
    <lineage>
        <taxon>Bacteria</taxon>
        <taxon>Pseudomonadati</taxon>
        <taxon>Pseudomonadota</taxon>
        <taxon>Alphaproteobacteria</taxon>
        <taxon>Rhodospirillales</taxon>
        <taxon>Azospirillaceae</taxon>
        <taxon>Azospirillum</taxon>
    </lineage>
</organism>
<feature type="domain" description="Acylphosphatase-like" evidence="7">
    <location>
        <begin position="8"/>
        <end position="94"/>
    </location>
</feature>
<feature type="active site" evidence="4">
    <location>
        <position position="23"/>
    </location>
</feature>
<comment type="catalytic activity">
    <reaction evidence="3 4">
        <text>an acyl phosphate + H2O = a carboxylate + phosphate + H(+)</text>
        <dbReference type="Rhea" id="RHEA:14965"/>
        <dbReference type="ChEBI" id="CHEBI:15377"/>
        <dbReference type="ChEBI" id="CHEBI:15378"/>
        <dbReference type="ChEBI" id="CHEBI:29067"/>
        <dbReference type="ChEBI" id="CHEBI:43474"/>
        <dbReference type="ChEBI" id="CHEBI:59918"/>
        <dbReference type="EC" id="3.6.1.7"/>
    </reaction>
</comment>
<keyword evidence="9" id="KW-1185">Reference proteome</keyword>
<comment type="similarity">
    <text evidence="1 5">Belongs to the acylphosphatase family.</text>
</comment>
<protein>
    <recommendedName>
        <fullName evidence="2 4">acylphosphatase</fullName>
        <ecNumber evidence="2 4">3.6.1.7</ecNumber>
    </recommendedName>
</protein>
<feature type="active site" evidence="4">
    <location>
        <position position="41"/>
    </location>
</feature>
<comment type="caution">
    <text evidence="8">The sequence shown here is derived from an EMBL/GenBank/DDBJ whole genome shotgun (WGS) entry which is preliminary data.</text>
</comment>
<keyword evidence="4" id="KW-0378">Hydrolase</keyword>
<feature type="region of interest" description="Disordered" evidence="6">
    <location>
        <begin position="73"/>
        <end position="96"/>
    </location>
</feature>
<evidence type="ECO:0000256" key="1">
    <source>
        <dbReference type="ARBA" id="ARBA00005614"/>
    </source>
</evidence>
<evidence type="ECO:0000256" key="2">
    <source>
        <dbReference type="ARBA" id="ARBA00012150"/>
    </source>
</evidence>
<dbReference type="InterPro" id="IPR020456">
    <property type="entry name" value="Acylphosphatase"/>
</dbReference>
<dbReference type="PANTHER" id="PTHR47268:SF4">
    <property type="entry name" value="ACYLPHOSPHATASE"/>
    <property type="match status" value="1"/>
</dbReference>
<sequence>MDGERRKAVRAVIAGRVQGVWYRGWTVETAVGLGLSGWVRNRSDGTVEALFAGPAEAVDRMVEACRRGPPAAVVRDVATEPAADPGPGRFEQRPTH</sequence>
<dbReference type="SUPFAM" id="SSF54975">
    <property type="entry name" value="Acylphosphatase/BLUF domain-like"/>
    <property type="match status" value="1"/>
</dbReference>
<evidence type="ECO:0000256" key="3">
    <source>
        <dbReference type="ARBA" id="ARBA00047645"/>
    </source>
</evidence>
<evidence type="ECO:0000256" key="4">
    <source>
        <dbReference type="PROSITE-ProRule" id="PRU00520"/>
    </source>
</evidence>
<dbReference type="Pfam" id="PF00708">
    <property type="entry name" value="Acylphosphatase"/>
    <property type="match status" value="1"/>
</dbReference>
<proteinExistence type="inferred from homology"/>
<dbReference type="InterPro" id="IPR036046">
    <property type="entry name" value="Acylphosphatase-like_dom_sf"/>
</dbReference>
<evidence type="ECO:0000259" key="7">
    <source>
        <dbReference type="PROSITE" id="PS51160"/>
    </source>
</evidence>
<dbReference type="PROSITE" id="PS00151">
    <property type="entry name" value="ACYLPHOSPHATASE_2"/>
    <property type="match status" value="1"/>
</dbReference>
<dbReference type="PRINTS" id="PR00112">
    <property type="entry name" value="ACYLPHPHTASE"/>
</dbReference>
<gene>
    <name evidence="8" type="ORF">HND93_32520</name>
</gene>